<dbReference type="Gene3D" id="3.40.50.720">
    <property type="entry name" value="NAD(P)-binding Rossmann-like Domain"/>
    <property type="match status" value="1"/>
</dbReference>
<dbReference type="EMBL" id="JAGHKO010000004">
    <property type="protein sequence ID" value="MBO9202237.1"/>
    <property type="molecule type" value="Genomic_DNA"/>
</dbReference>
<evidence type="ECO:0000259" key="1">
    <source>
        <dbReference type="SMART" id="SM00829"/>
    </source>
</evidence>
<dbReference type="PANTHER" id="PTHR43677:SF1">
    <property type="entry name" value="ACRYLYL-COA REDUCTASE ACUI-RELATED"/>
    <property type="match status" value="1"/>
</dbReference>
<dbReference type="Gene3D" id="3.90.180.10">
    <property type="entry name" value="Medium-chain alcohol dehydrogenases, catalytic domain"/>
    <property type="match status" value="1"/>
</dbReference>
<dbReference type="InterPro" id="IPR013154">
    <property type="entry name" value="ADH-like_N"/>
</dbReference>
<dbReference type="InterPro" id="IPR014188">
    <property type="entry name" value="Acrylyl-CoA_reductase_AcuI"/>
</dbReference>
<comment type="caution">
    <text evidence="2">The sequence shown here is derived from an EMBL/GenBank/DDBJ whole genome shotgun (WGS) entry which is preliminary data.</text>
</comment>
<gene>
    <name evidence="2" type="ORF">J7I42_18270</name>
</gene>
<dbReference type="PANTHER" id="PTHR43677">
    <property type="entry name" value="SHORT-CHAIN DEHYDROGENASE/REDUCTASE"/>
    <property type="match status" value="1"/>
</dbReference>
<dbReference type="CDD" id="cd05280">
    <property type="entry name" value="MDR_yhdh_yhfp"/>
    <property type="match status" value="1"/>
</dbReference>
<dbReference type="NCBIfam" id="TIGR02823">
    <property type="entry name" value="oxido_YhdH"/>
    <property type="match status" value="1"/>
</dbReference>
<reference evidence="2 3" key="1">
    <citation type="submission" date="2021-03" db="EMBL/GenBank/DDBJ databases">
        <title>Assistant Professor.</title>
        <authorList>
            <person name="Huq M.A."/>
        </authorList>
    </citation>
    <scope>NUCLEOTIDE SEQUENCE [LARGE SCALE GENOMIC DNA]</scope>
    <source>
        <strain evidence="2 3">MAH-29</strain>
    </source>
</reference>
<proteinExistence type="predicted"/>
<dbReference type="InterPro" id="IPR020843">
    <property type="entry name" value="ER"/>
</dbReference>
<evidence type="ECO:0000313" key="2">
    <source>
        <dbReference type="EMBL" id="MBO9202237.1"/>
    </source>
</evidence>
<dbReference type="SUPFAM" id="SSF51735">
    <property type="entry name" value="NAD(P)-binding Rossmann-fold domains"/>
    <property type="match status" value="1"/>
</dbReference>
<dbReference type="Pfam" id="PF00107">
    <property type="entry name" value="ADH_zinc_N"/>
    <property type="match status" value="1"/>
</dbReference>
<accession>A0ABS3YWE3</accession>
<dbReference type="Pfam" id="PF08240">
    <property type="entry name" value="ADH_N"/>
    <property type="match status" value="1"/>
</dbReference>
<feature type="domain" description="Enoyl reductase (ER)" evidence="1">
    <location>
        <begin position="17"/>
        <end position="331"/>
    </location>
</feature>
<keyword evidence="3" id="KW-1185">Reference proteome</keyword>
<name>A0ABS3YWE3_9BACT</name>
<protein>
    <submittedName>
        <fullName evidence="2">YhdH/YhfP family quinone oxidoreductase</fullName>
    </submittedName>
</protein>
<dbReference type="InterPro" id="IPR036291">
    <property type="entry name" value="NAD(P)-bd_dom_sf"/>
</dbReference>
<dbReference type="Proteomes" id="UP000677244">
    <property type="component" value="Unassembled WGS sequence"/>
</dbReference>
<organism evidence="2 3">
    <name type="scientific">Niastella soli</name>
    <dbReference type="NCBI Taxonomy" id="2821487"/>
    <lineage>
        <taxon>Bacteria</taxon>
        <taxon>Pseudomonadati</taxon>
        <taxon>Bacteroidota</taxon>
        <taxon>Chitinophagia</taxon>
        <taxon>Chitinophagales</taxon>
        <taxon>Chitinophagaceae</taxon>
        <taxon>Niastella</taxon>
    </lineage>
</organism>
<dbReference type="InterPro" id="IPR051397">
    <property type="entry name" value="Zn-ADH-like_protein"/>
</dbReference>
<dbReference type="InterPro" id="IPR013149">
    <property type="entry name" value="ADH-like_C"/>
</dbReference>
<dbReference type="SUPFAM" id="SSF50129">
    <property type="entry name" value="GroES-like"/>
    <property type="match status" value="1"/>
</dbReference>
<evidence type="ECO:0000313" key="3">
    <source>
        <dbReference type="Proteomes" id="UP000677244"/>
    </source>
</evidence>
<dbReference type="InterPro" id="IPR011032">
    <property type="entry name" value="GroES-like_sf"/>
</dbReference>
<dbReference type="SMART" id="SM00829">
    <property type="entry name" value="PKS_ER"/>
    <property type="match status" value="1"/>
</dbReference>
<sequence length="336" mass="36118">MLYMPFKALWVTETETGTFERTIIDRLIDDLPSGELVIRVHYSSLNYKDALSATGNKGITRKYPHTPGIDAAGVVEICRNEQFAVGDEVVVTGNDLGMNTCGGYGQFIRVPASWVVKKPENLSLKDCMTIGTAGFTAACALYKMELMKMTPAMGPIVVTGATGGVGSMAVSILTKAGYEVIAVSGKSNAMEYLQHLGATRVEDRSFVTDFTSKALLKPKWAGAIDTVGGDTLVTLLKACQPEGCVVSTGLVSSPKLDATVYPFILNGVNLLGIGSAETPMAVRLIVWEKLNTDWNIKDKLPAIAKEVTLEELNATYIDSILQGKIMGRIVVNLNNL</sequence>